<dbReference type="Pfam" id="PF03466">
    <property type="entry name" value="LysR_substrate"/>
    <property type="match status" value="1"/>
</dbReference>
<evidence type="ECO:0000256" key="4">
    <source>
        <dbReference type="ARBA" id="ARBA00023163"/>
    </source>
</evidence>
<reference evidence="6" key="1">
    <citation type="submission" date="2021-01" db="EMBL/GenBank/DDBJ databases">
        <title>Whole genome shotgun sequence of Virgisporangium aliadipatigenens NBRC 105644.</title>
        <authorList>
            <person name="Komaki H."/>
            <person name="Tamura T."/>
        </authorList>
    </citation>
    <scope>NUCLEOTIDE SEQUENCE</scope>
    <source>
        <strain evidence="6">NBRC 105644</strain>
    </source>
</reference>
<comment type="similarity">
    <text evidence="1">Belongs to the LysR transcriptional regulatory family.</text>
</comment>
<gene>
    <name evidence="6" type="ORF">Val02_68550</name>
</gene>
<evidence type="ECO:0000313" key="7">
    <source>
        <dbReference type="Proteomes" id="UP000619260"/>
    </source>
</evidence>
<protein>
    <submittedName>
        <fullName evidence="6">LysR family transcriptional regulator</fullName>
    </submittedName>
</protein>
<sequence>MLAAIARCGSLSGAAAALHVTPSAVSQQLAHLERLVGRPLVDRSARGTALTAAGRVLAARAEAIDDELAGAERDLAALDGRAAGGVTVAAFPTVIRNLLVPAMRTLGETHPEVAVRIVEGEGDSALRRLRHGEVDVVIMERDAGLGLGRHRQITVLPLHTDPYRIAVPASWPEPTGHADLADRPWIAGPPGTASGQALERLGWSARVAHVCVDYPTTLTLVRAGLGAAVVPALALMNEDLSGIRATRLTGAGARRLDGLITGKRSGSPAAEALFAAIREVVRTL</sequence>
<dbReference type="SUPFAM" id="SSF53850">
    <property type="entry name" value="Periplasmic binding protein-like II"/>
    <property type="match status" value="1"/>
</dbReference>
<evidence type="ECO:0000256" key="1">
    <source>
        <dbReference type="ARBA" id="ARBA00009437"/>
    </source>
</evidence>
<accession>A0A8J3YQI8</accession>
<dbReference type="RefSeq" id="WP_203903421.1">
    <property type="nucleotide sequence ID" value="NZ_BOPF01000032.1"/>
</dbReference>
<keyword evidence="3" id="KW-0238">DNA-binding</keyword>
<dbReference type="InterPro" id="IPR005119">
    <property type="entry name" value="LysR_subst-bd"/>
</dbReference>
<dbReference type="Gene3D" id="1.10.10.10">
    <property type="entry name" value="Winged helix-like DNA-binding domain superfamily/Winged helix DNA-binding domain"/>
    <property type="match status" value="1"/>
</dbReference>
<keyword evidence="2" id="KW-0805">Transcription regulation</keyword>
<evidence type="ECO:0000313" key="6">
    <source>
        <dbReference type="EMBL" id="GIJ49969.1"/>
    </source>
</evidence>
<feature type="domain" description="HTH lysR-type" evidence="5">
    <location>
        <begin position="1"/>
        <end position="51"/>
    </location>
</feature>
<dbReference type="GO" id="GO:0003700">
    <property type="term" value="F:DNA-binding transcription factor activity"/>
    <property type="evidence" value="ECO:0007669"/>
    <property type="project" value="InterPro"/>
</dbReference>
<evidence type="ECO:0000256" key="3">
    <source>
        <dbReference type="ARBA" id="ARBA00023125"/>
    </source>
</evidence>
<dbReference type="PROSITE" id="PS50931">
    <property type="entry name" value="HTH_LYSR"/>
    <property type="match status" value="1"/>
</dbReference>
<dbReference type="PANTHER" id="PTHR30346:SF29">
    <property type="entry name" value="LYSR SUBSTRATE-BINDING"/>
    <property type="match status" value="1"/>
</dbReference>
<keyword evidence="7" id="KW-1185">Reference proteome</keyword>
<dbReference type="EMBL" id="BOPF01000032">
    <property type="protein sequence ID" value="GIJ49969.1"/>
    <property type="molecule type" value="Genomic_DNA"/>
</dbReference>
<keyword evidence="4" id="KW-0804">Transcription</keyword>
<dbReference type="PANTHER" id="PTHR30346">
    <property type="entry name" value="TRANSCRIPTIONAL DUAL REGULATOR HCAR-RELATED"/>
    <property type="match status" value="1"/>
</dbReference>
<dbReference type="AlphaFoldDB" id="A0A8J3YQI8"/>
<dbReference type="InterPro" id="IPR036388">
    <property type="entry name" value="WH-like_DNA-bd_sf"/>
</dbReference>
<dbReference type="Gene3D" id="3.40.190.10">
    <property type="entry name" value="Periplasmic binding protein-like II"/>
    <property type="match status" value="2"/>
</dbReference>
<proteinExistence type="inferred from homology"/>
<organism evidence="6 7">
    <name type="scientific">Virgisporangium aliadipatigenens</name>
    <dbReference type="NCBI Taxonomy" id="741659"/>
    <lineage>
        <taxon>Bacteria</taxon>
        <taxon>Bacillati</taxon>
        <taxon>Actinomycetota</taxon>
        <taxon>Actinomycetes</taxon>
        <taxon>Micromonosporales</taxon>
        <taxon>Micromonosporaceae</taxon>
        <taxon>Virgisporangium</taxon>
    </lineage>
</organism>
<dbReference type="GO" id="GO:0003677">
    <property type="term" value="F:DNA binding"/>
    <property type="evidence" value="ECO:0007669"/>
    <property type="project" value="UniProtKB-KW"/>
</dbReference>
<evidence type="ECO:0000259" key="5">
    <source>
        <dbReference type="PROSITE" id="PS50931"/>
    </source>
</evidence>
<name>A0A8J3YQI8_9ACTN</name>
<evidence type="ECO:0000256" key="2">
    <source>
        <dbReference type="ARBA" id="ARBA00023015"/>
    </source>
</evidence>
<dbReference type="Proteomes" id="UP000619260">
    <property type="component" value="Unassembled WGS sequence"/>
</dbReference>
<dbReference type="InterPro" id="IPR000847">
    <property type="entry name" value="LysR_HTH_N"/>
</dbReference>
<comment type="caution">
    <text evidence="6">The sequence shown here is derived from an EMBL/GenBank/DDBJ whole genome shotgun (WGS) entry which is preliminary data.</text>
</comment>
<dbReference type="Pfam" id="PF00126">
    <property type="entry name" value="HTH_1"/>
    <property type="match status" value="1"/>
</dbReference>
<dbReference type="InterPro" id="IPR036390">
    <property type="entry name" value="WH_DNA-bd_sf"/>
</dbReference>
<dbReference type="SUPFAM" id="SSF46785">
    <property type="entry name" value="Winged helix' DNA-binding domain"/>
    <property type="match status" value="1"/>
</dbReference>
<dbReference type="GO" id="GO:0032993">
    <property type="term" value="C:protein-DNA complex"/>
    <property type="evidence" value="ECO:0007669"/>
    <property type="project" value="TreeGrafter"/>
</dbReference>